<gene>
    <name evidence="1" type="ORF">CARN7_2757</name>
</gene>
<proteinExistence type="predicted"/>
<accession>E6QXD1</accession>
<reference evidence="1" key="1">
    <citation type="submission" date="2009-10" db="EMBL/GenBank/DDBJ databases">
        <title>Diversity of trophic interactions inside an arsenic-rich microbial ecosystem.</title>
        <authorList>
            <person name="Bertin P.N."/>
            <person name="Heinrich-Salmeron A."/>
            <person name="Pelletier E."/>
            <person name="Goulhen-Chollet F."/>
            <person name="Arsene-Ploetze F."/>
            <person name="Gallien S."/>
            <person name="Calteau A."/>
            <person name="Vallenet D."/>
            <person name="Casiot C."/>
            <person name="Chane-Woon-Ming B."/>
            <person name="Giloteaux L."/>
            <person name="Barakat M."/>
            <person name="Bonnefoy V."/>
            <person name="Bruneel O."/>
            <person name="Chandler M."/>
            <person name="Cleiss J."/>
            <person name="Duran R."/>
            <person name="Elbaz-Poulichet F."/>
            <person name="Fonknechten N."/>
            <person name="Lauga B."/>
            <person name="Mornico D."/>
            <person name="Ortet P."/>
            <person name="Schaeffer C."/>
            <person name="Siguier P."/>
            <person name="Alexander Thil Smith A."/>
            <person name="Van Dorsselaer A."/>
            <person name="Weissenbach J."/>
            <person name="Medigue C."/>
            <person name="Le Paslier D."/>
        </authorList>
    </citation>
    <scope>NUCLEOTIDE SEQUENCE</scope>
</reference>
<protein>
    <submittedName>
        <fullName evidence="1">Uncharacterized protein</fullName>
    </submittedName>
</protein>
<evidence type="ECO:0000313" key="1">
    <source>
        <dbReference type="EMBL" id="CBI11905.1"/>
    </source>
</evidence>
<dbReference type="EMBL" id="CABR01000177">
    <property type="protein sequence ID" value="CBI11905.1"/>
    <property type="molecule type" value="Genomic_DNA"/>
</dbReference>
<dbReference type="AlphaFoldDB" id="E6QXD1"/>
<organism evidence="1">
    <name type="scientific">mine drainage metagenome</name>
    <dbReference type="NCBI Taxonomy" id="410659"/>
    <lineage>
        <taxon>unclassified sequences</taxon>
        <taxon>metagenomes</taxon>
        <taxon>ecological metagenomes</taxon>
    </lineage>
</organism>
<name>E6QXD1_9ZZZZ</name>
<comment type="caution">
    <text evidence="1">The sequence shown here is derived from an EMBL/GenBank/DDBJ whole genome shotgun (WGS) entry which is preliminary data.</text>
</comment>
<sequence>MKNKIETQKPNQMKRKVVTNIIERCKSEGKRAKDIANELKIAGYKVFVASFCMCEDVVFFDTHAGLQIRVIA</sequence>